<dbReference type="AlphaFoldDB" id="A0A1Q9EEQ5"/>
<gene>
    <name evidence="2" type="ORF">AK812_SmicGene10836</name>
</gene>
<dbReference type="OrthoDB" id="421917at2759"/>
<sequence length="293" mass="32603">MIIIITSLFTSIIINIIISIIIINSNLIIIIIIIIVIVIVVITPSLAPLFAYIPEDVVNKARKRVEDENALNLAEYVGEEGGILNPVVLPLRGCIAAGMHILKPRVGSSILRKSMAAQAVHCSKVEGGQEEGPDVALELAWKSRNMDFCMPYLIQVSLQDVFGCVRQSQKTEILKVLREYTDRVNALDKKTCSRRDFGIGLCKGVRTATITTTIKDRRQKKEEEEEKQKSAVRPVFEAPNDYVPDYMMPHMAPGALIQQGYVGADVSAGEDAWRAQTHWEAKTHCETHHEAKT</sequence>
<comment type="caution">
    <text evidence="2">The sequence shown here is derived from an EMBL/GenBank/DDBJ whole genome shotgun (WGS) entry which is preliminary data.</text>
</comment>
<keyword evidence="1" id="KW-0472">Membrane</keyword>
<evidence type="ECO:0000313" key="2">
    <source>
        <dbReference type="EMBL" id="OLQ05903.1"/>
    </source>
</evidence>
<feature type="transmembrane region" description="Helical" evidence="1">
    <location>
        <begin position="5"/>
        <end position="23"/>
    </location>
</feature>
<evidence type="ECO:0000313" key="3">
    <source>
        <dbReference type="Proteomes" id="UP000186817"/>
    </source>
</evidence>
<keyword evidence="1" id="KW-0812">Transmembrane</keyword>
<keyword evidence="3" id="KW-1185">Reference proteome</keyword>
<dbReference type="EMBL" id="LSRX01000172">
    <property type="protein sequence ID" value="OLQ05903.1"/>
    <property type="molecule type" value="Genomic_DNA"/>
</dbReference>
<reference evidence="2 3" key="1">
    <citation type="submission" date="2016-02" db="EMBL/GenBank/DDBJ databases">
        <title>Genome analysis of coral dinoflagellate symbionts highlights evolutionary adaptations to a symbiotic lifestyle.</title>
        <authorList>
            <person name="Aranda M."/>
            <person name="Li Y."/>
            <person name="Liew Y.J."/>
            <person name="Baumgarten S."/>
            <person name="Simakov O."/>
            <person name="Wilson M."/>
            <person name="Piel J."/>
            <person name="Ashoor H."/>
            <person name="Bougouffa S."/>
            <person name="Bajic V.B."/>
            <person name="Ryu T."/>
            <person name="Ravasi T."/>
            <person name="Bayer T."/>
            <person name="Micklem G."/>
            <person name="Kim H."/>
            <person name="Bhak J."/>
            <person name="Lajeunesse T.C."/>
            <person name="Voolstra C.R."/>
        </authorList>
    </citation>
    <scope>NUCLEOTIDE SEQUENCE [LARGE SCALE GENOMIC DNA]</scope>
    <source>
        <strain evidence="2 3">CCMP2467</strain>
    </source>
</reference>
<protein>
    <submittedName>
        <fullName evidence="2">Uncharacterized protein</fullName>
    </submittedName>
</protein>
<organism evidence="2 3">
    <name type="scientific">Symbiodinium microadriaticum</name>
    <name type="common">Dinoflagellate</name>
    <name type="synonym">Zooxanthella microadriatica</name>
    <dbReference type="NCBI Taxonomy" id="2951"/>
    <lineage>
        <taxon>Eukaryota</taxon>
        <taxon>Sar</taxon>
        <taxon>Alveolata</taxon>
        <taxon>Dinophyceae</taxon>
        <taxon>Suessiales</taxon>
        <taxon>Symbiodiniaceae</taxon>
        <taxon>Symbiodinium</taxon>
    </lineage>
</organism>
<keyword evidence="1" id="KW-1133">Transmembrane helix</keyword>
<proteinExistence type="predicted"/>
<dbReference type="Gene3D" id="1.25.40.730">
    <property type="match status" value="1"/>
</dbReference>
<feature type="transmembrane region" description="Helical" evidence="1">
    <location>
        <begin position="29"/>
        <end position="53"/>
    </location>
</feature>
<name>A0A1Q9EEQ5_SYMMI</name>
<evidence type="ECO:0000256" key="1">
    <source>
        <dbReference type="SAM" id="Phobius"/>
    </source>
</evidence>
<dbReference type="Proteomes" id="UP000186817">
    <property type="component" value="Unassembled WGS sequence"/>
</dbReference>
<accession>A0A1Q9EEQ5</accession>